<accession>A0A2W5TGA6</accession>
<organism evidence="2 3">
    <name type="scientific">Archangium gephyra</name>
    <dbReference type="NCBI Taxonomy" id="48"/>
    <lineage>
        <taxon>Bacteria</taxon>
        <taxon>Pseudomonadati</taxon>
        <taxon>Myxococcota</taxon>
        <taxon>Myxococcia</taxon>
        <taxon>Myxococcales</taxon>
        <taxon>Cystobacterineae</taxon>
        <taxon>Archangiaceae</taxon>
        <taxon>Archangium</taxon>
    </lineage>
</organism>
<protein>
    <recommendedName>
        <fullName evidence="4">Lipoprotein</fullName>
    </recommendedName>
</protein>
<evidence type="ECO:0000256" key="1">
    <source>
        <dbReference type="SAM" id="SignalP"/>
    </source>
</evidence>
<keyword evidence="1" id="KW-0732">Signal</keyword>
<sequence>MRRASALVVCLLSALPSFAAKYEPVPAEPKGKPNGLQMRVVRYNGGTNGAITVEVKNPTTSAQEFNAQGVFFVPDMDPDKSPQRLGAVGPFIRSGKKEREEKLTLGANETAELTLDVYCIDSHRPSPNSETPFRVATERMPRELSQGIDANTKNAAKSYGGVNAAPAKSAVQSEVWKTRDAKWIKLDGEGKQEAGK</sequence>
<feature type="chain" id="PRO_5015857250" description="Lipoprotein" evidence="1">
    <location>
        <begin position="20"/>
        <end position="196"/>
    </location>
</feature>
<dbReference type="Proteomes" id="UP000249061">
    <property type="component" value="Unassembled WGS sequence"/>
</dbReference>
<dbReference type="AlphaFoldDB" id="A0A2W5TGA6"/>
<comment type="caution">
    <text evidence="2">The sequence shown here is derived from an EMBL/GenBank/DDBJ whole genome shotgun (WGS) entry which is preliminary data.</text>
</comment>
<dbReference type="EMBL" id="QFQP01000012">
    <property type="protein sequence ID" value="PZR12303.1"/>
    <property type="molecule type" value="Genomic_DNA"/>
</dbReference>
<reference evidence="2 3" key="1">
    <citation type="submission" date="2017-08" db="EMBL/GenBank/DDBJ databases">
        <title>Infants hospitalized years apart are colonized by the same room-sourced microbial strains.</title>
        <authorList>
            <person name="Brooks B."/>
            <person name="Olm M.R."/>
            <person name="Firek B.A."/>
            <person name="Baker R."/>
            <person name="Thomas B.C."/>
            <person name="Morowitz M.J."/>
            <person name="Banfield J.F."/>
        </authorList>
    </citation>
    <scope>NUCLEOTIDE SEQUENCE [LARGE SCALE GENOMIC DNA]</scope>
    <source>
        <strain evidence="2">S2_003_000_R2_14</strain>
    </source>
</reference>
<gene>
    <name evidence="2" type="ORF">DI536_15480</name>
</gene>
<evidence type="ECO:0000313" key="2">
    <source>
        <dbReference type="EMBL" id="PZR12303.1"/>
    </source>
</evidence>
<feature type="signal peptide" evidence="1">
    <location>
        <begin position="1"/>
        <end position="19"/>
    </location>
</feature>
<evidence type="ECO:0008006" key="4">
    <source>
        <dbReference type="Google" id="ProtNLM"/>
    </source>
</evidence>
<evidence type="ECO:0000313" key="3">
    <source>
        <dbReference type="Proteomes" id="UP000249061"/>
    </source>
</evidence>
<proteinExistence type="predicted"/>
<name>A0A2W5TGA6_9BACT</name>